<dbReference type="InterPro" id="IPR001901">
    <property type="entry name" value="Translocase_SecE/Sec61-g"/>
</dbReference>
<feature type="transmembrane region" description="Helical" evidence="9">
    <location>
        <begin position="32"/>
        <end position="52"/>
    </location>
</feature>
<evidence type="ECO:0000256" key="1">
    <source>
        <dbReference type="ARBA" id="ARBA00004370"/>
    </source>
</evidence>
<dbReference type="STRING" id="1464123.SAMN05444126_11570"/>
<keyword evidence="11" id="KW-1185">Reference proteome</keyword>
<keyword evidence="6 9" id="KW-1133">Transmembrane helix</keyword>
<evidence type="ECO:0000313" key="10">
    <source>
        <dbReference type="EMBL" id="SES11778.1"/>
    </source>
</evidence>
<evidence type="ECO:0000256" key="5">
    <source>
        <dbReference type="ARBA" id="ARBA00022927"/>
    </source>
</evidence>
<evidence type="ECO:0000256" key="2">
    <source>
        <dbReference type="ARBA" id="ARBA00022448"/>
    </source>
</evidence>
<evidence type="ECO:0000313" key="11">
    <source>
        <dbReference type="Proteomes" id="UP000199318"/>
    </source>
</evidence>
<name>A0A1H9UQZ5_9BACI</name>
<evidence type="ECO:0000256" key="7">
    <source>
        <dbReference type="ARBA" id="ARBA00023010"/>
    </source>
</evidence>
<comment type="function">
    <text evidence="9">Essential subunit of the Sec protein translocation channel SecYEG. Clamps together the 2 halves of SecY. May contact the channel plug during translocation.</text>
</comment>
<comment type="subunit">
    <text evidence="9">Component of the Sec protein translocase complex. Heterotrimer consisting of SecY, SecE and SecG subunits. The heterotrimers can form oligomers, although 1 heterotrimer is thought to be able to translocate proteins. Interacts with the ribosome. Interacts with SecDF, and other proteins may be involved. Interacts with SecA.</text>
</comment>
<dbReference type="Gene3D" id="1.20.5.1030">
    <property type="entry name" value="Preprotein translocase secy subunit"/>
    <property type="match status" value="1"/>
</dbReference>
<dbReference type="OrthoDB" id="9813233at2"/>
<evidence type="ECO:0000256" key="3">
    <source>
        <dbReference type="ARBA" id="ARBA00022475"/>
    </source>
</evidence>
<keyword evidence="7 9" id="KW-0811">Translocation</keyword>
<organism evidence="10 11">
    <name type="scientific">Salisediminibacterium halotolerans</name>
    <dbReference type="NCBI Taxonomy" id="517425"/>
    <lineage>
        <taxon>Bacteria</taxon>
        <taxon>Bacillati</taxon>
        <taxon>Bacillota</taxon>
        <taxon>Bacilli</taxon>
        <taxon>Bacillales</taxon>
        <taxon>Bacillaceae</taxon>
        <taxon>Salisediminibacterium</taxon>
    </lineage>
</organism>
<dbReference type="GO" id="GO:0008320">
    <property type="term" value="F:protein transmembrane transporter activity"/>
    <property type="evidence" value="ECO:0007669"/>
    <property type="project" value="UniProtKB-UniRule"/>
</dbReference>
<gene>
    <name evidence="9" type="primary">secE</name>
    <name evidence="10" type="ORF">SAMN05444126_11570</name>
</gene>
<dbReference type="GO" id="GO:0006605">
    <property type="term" value="P:protein targeting"/>
    <property type="evidence" value="ECO:0007669"/>
    <property type="project" value="UniProtKB-UniRule"/>
</dbReference>
<comment type="caution">
    <text evidence="10">The sequence shown here is derived from an EMBL/GenBank/DDBJ whole genome shotgun (WGS) entry which is preliminary data.</text>
</comment>
<keyword evidence="4 9" id="KW-0812">Transmembrane</keyword>
<dbReference type="EMBL" id="FOGV01000015">
    <property type="protein sequence ID" value="SES11778.1"/>
    <property type="molecule type" value="Genomic_DNA"/>
</dbReference>
<evidence type="ECO:0000256" key="6">
    <source>
        <dbReference type="ARBA" id="ARBA00022989"/>
    </source>
</evidence>
<evidence type="ECO:0000256" key="8">
    <source>
        <dbReference type="ARBA" id="ARBA00023136"/>
    </source>
</evidence>
<dbReference type="GO" id="GO:0005886">
    <property type="term" value="C:plasma membrane"/>
    <property type="evidence" value="ECO:0007669"/>
    <property type="project" value="UniProtKB-SubCell"/>
</dbReference>
<dbReference type="GO" id="GO:0065002">
    <property type="term" value="P:intracellular protein transmembrane transport"/>
    <property type="evidence" value="ECO:0007669"/>
    <property type="project" value="UniProtKB-UniRule"/>
</dbReference>
<dbReference type="GO" id="GO:0043952">
    <property type="term" value="P:protein transport by the Sec complex"/>
    <property type="evidence" value="ECO:0007669"/>
    <property type="project" value="UniProtKB-UniRule"/>
</dbReference>
<keyword evidence="2 9" id="KW-0813">Transport</keyword>
<accession>A0A1H9UQZ5</accession>
<dbReference type="RefSeq" id="WP_093073185.1">
    <property type="nucleotide sequence ID" value="NZ_BJVE01000019.1"/>
</dbReference>
<protein>
    <recommendedName>
        <fullName evidence="9">Protein translocase subunit SecE</fullName>
    </recommendedName>
</protein>
<evidence type="ECO:0000256" key="4">
    <source>
        <dbReference type="ARBA" id="ARBA00022692"/>
    </source>
</evidence>
<comment type="subcellular location">
    <subcellularLocation>
        <location evidence="9">Cell membrane</location>
        <topology evidence="9">Single-pass membrane protein</topology>
    </subcellularLocation>
    <subcellularLocation>
        <location evidence="1">Membrane</location>
    </subcellularLocation>
</comment>
<dbReference type="HAMAP" id="MF_00422">
    <property type="entry name" value="SecE"/>
    <property type="match status" value="1"/>
</dbReference>
<dbReference type="GO" id="GO:0009306">
    <property type="term" value="P:protein secretion"/>
    <property type="evidence" value="ECO:0007669"/>
    <property type="project" value="UniProtKB-UniRule"/>
</dbReference>
<dbReference type="InterPro" id="IPR005807">
    <property type="entry name" value="SecE_bac"/>
</dbReference>
<proteinExistence type="inferred from homology"/>
<reference evidence="11" key="1">
    <citation type="submission" date="2016-10" db="EMBL/GenBank/DDBJ databases">
        <authorList>
            <person name="de Groot N.N."/>
        </authorList>
    </citation>
    <scope>NUCLEOTIDE SEQUENCE [LARGE SCALE GENOMIC DNA]</scope>
    <source>
        <strain evidence="11">10nlg</strain>
    </source>
</reference>
<keyword evidence="8 9" id="KW-0472">Membrane</keyword>
<dbReference type="PROSITE" id="PS01067">
    <property type="entry name" value="SECE_SEC61G"/>
    <property type="match status" value="1"/>
</dbReference>
<comment type="similarity">
    <text evidence="9">Belongs to the SecE/SEC61-gamma family.</text>
</comment>
<dbReference type="Proteomes" id="UP000199318">
    <property type="component" value="Unassembled WGS sequence"/>
</dbReference>
<keyword evidence="5 9" id="KW-0653">Protein transport</keyword>
<dbReference type="InterPro" id="IPR038379">
    <property type="entry name" value="SecE_sf"/>
</dbReference>
<keyword evidence="3 9" id="KW-1003">Cell membrane</keyword>
<evidence type="ECO:0000256" key="9">
    <source>
        <dbReference type="HAMAP-Rule" id="MF_00422"/>
    </source>
</evidence>
<dbReference type="PANTHER" id="PTHR33910">
    <property type="entry name" value="PROTEIN TRANSLOCASE SUBUNIT SECE"/>
    <property type="match status" value="1"/>
</dbReference>
<dbReference type="PANTHER" id="PTHR33910:SF1">
    <property type="entry name" value="PROTEIN TRANSLOCASE SUBUNIT SECE"/>
    <property type="match status" value="1"/>
</dbReference>
<dbReference type="Pfam" id="PF00584">
    <property type="entry name" value="SecE"/>
    <property type="match status" value="1"/>
</dbReference>
<dbReference type="AlphaFoldDB" id="A0A1H9UQZ5"/>
<sequence length="66" mass="7445">MAEESSKKKPIQFLKDVAAEMKRVTWPTRRELSRYTVVVVLTVAFIAVFFAISDLGISTVIDLITN</sequence>
<dbReference type="NCBIfam" id="TIGR00964">
    <property type="entry name" value="secE_bact"/>
    <property type="match status" value="1"/>
</dbReference>